<dbReference type="PANTHER" id="PTHR47917">
    <property type="match status" value="1"/>
</dbReference>
<name>A0A7Y9H3T6_9ACTN</name>
<dbReference type="NCBIfam" id="TIGR01916">
    <property type="entry name" value="F420_cofE"/>
    <property type="match status" value="1"/>
</dbReference>
<comment type="caution">
    <text evidence="9">The sequence shown here is derived from an EMBL/GenBank/DDBJ whole genome shotgun (WGS) entry which is preliminary data.</text>
</comment>
<keyword evidence="1 9" id="KW-0436">Ligase</keyword>
<sequence length="300" mass="30763">MTRLEVWAPDGMPEVSAGDDLAGLVLAAVGPGTEDPIADGDVLCVTSKVVSKAEGRSRAGDREAAIDEETVRVVARRGATRIVRTRHGLTMAAAGVDASNVALGSVVLLPLDPDASARSLRRAVRDRTGVNVGVVVTDTAGRAWREGQTDIAVGAAGLVVAEAFAGRTDPHGNPLAVTLPAVADELAGAAELAQGKLAGRPVAVVRGRADLVLPPGEDGPGAASLVRPEGGDMFGWGAREAVVRALVGDPADRTPFGSPAPAVDVAAALDRLPDPHDTTALAATCFAHGWTLEEWRRREA</sequence>
<organism evidence="9 10">
    <name type="scientific">Nocardioides cavernae</name>
    <dbReference type="NCBI Taxonomy" id="1921566"/>
    <lineage>
        <taxon>Bacteria</taxon>
        <taxon>Bacillati</taxon>
        <taxon>Actinomycetota</taxon>
        <taxon>Actinomycetes</taxon>
        <taxon>Propionibacteriales</taxon>
        <taxon>Nocardioidaceae</taxon>
        <taxon>Nocardioides</taxon>
    </lineage>
</organism>
<protein>
    <submittedName>
        <fullName evidence="9">Coenzyme F420-0:L-glutamate ligase/coenzyme F420-1:gamma-L-glutamate ligase</fullName>
        <ecNumber evidence="9">6.3.2.31</ecNumber>
        <ecNumber evidence="9">6.3.2.34</ecNumber>
    </submittedName>
</protein>
<evidence type="ECO:0000313" key="10">
    <source>
        <dbReference type="Proteomes" id="UP000549911"/>
    </source>
</evidence>
<keyword evidence="7" id="KW-0464">Manganese</keyword>
<proteinExistence type="predicted"/>
<evidence type="ECO:0000256" key="6">
    <source>
        <dbReference type="ARBA" id="ARBA00023134"/>
    </source>
</evidence>
<keyword evidence="4" id="KW-0460">Magnesium</keyword>
<evidence type="ECO:0000259" key="8">
    <source>
        <dbReference type="Pfam" id="PF01996"/>
    </source>
</evidence>
<dbReference type="GO" id="GO:0052618">
    <property type="term" value="F:coenzyme F420-0:L-glutamate ligase activity"/>
    <property type="evidence" value="ECO:0007669"/>
    <property type="project" value="UniProtKB-EC"/>
</dbReference>
<evidence type="ECO:0000313" key="9">
    <source>
        <dbReference type="EMBL" id="NYE37459.1"/>
    </source>
</evidence>
<dbReference type="EC" id="6.3.2.31" evidence="9"/>
<reference evidence="9 10" key="1">
    <citation type="submission" date="2020-07" db="EMBL/GenBank/DDBJ databases">
        <authorList>
            <person name="Partida-Martinez L."/>
            <person name="Huntemann M."/>
            <person name="Clum A."/>
            <person name="Wang J."/>
            <person name="Palaniappan K."/>
            <person name="Ritter S."/>
            <person name="Chen I.-M."/>
            <person name="Stamatis D."/>
            <person name="Reddy T."/>
            <person name="O'Malley R."/>
            <person name="Daum C."/>
            <person name="Shapiro N."/>
            <person name="Ivanova N."/>
            <person name="Kyrpides N."/>
            <person name="Woyke T."/>
        </authorList>
    </citation>
    <scope>NUCLEOTIDE SEQUENCE [LARGE SCALE GENOMIC DNA]</scope>
    <source>
        <strain evidence="9 10">AT2.17</strain>
    </source>
</reference>
<keyword evidence="6" id="KW-0342">GTP-binding</keyword>
<keyword evidence="5" id="KW-0630">Potassium</keyword>
<dbReference type="GO" id="GO:0052619">
    <property type="term" value="F:coenzyme F420-1:gamma-L-glutamate ligase activity"/>
    <property type="evidence" value="ECO:0007669"/>
    <property type="project" value="UniProtKB-EC"/>
</dbReference>
<dbReference type="RefSeq" id="WP_179620008.1">
    <property type="nucleotide sequence ID" value="NZ_JACCBW010000002.1"/>
</dbReference>
<evidence type="ECO:0000256" key="2">
    <source>
        <dbReference type="ARBA" id="ARBA00022723"/>
    </source>
</evidence>
<dbReference type="SUPFAM" id="SSF144010">
    <property type="entry name" value="CofE-like"/>
    <property type="match status" value="1"/>
</dbReference>
<evidence type="ECO:0000256" key="4">
    <source>
        <dbReference type="ARBA" id="ARBA00022842"/>
    </source>
</evidence>
<dbReference type="GO" id="GO:0005525">
    <property type="term" value="F:GTP binding"/>
    <property type="evidence" value="ECO:0007669"/>
    <property type="project" value="UniProtKB-KW"/>
</dbReference>
<dbReference type="PANTHER" id="PTHR47917:SF1">
    <property type="entry name" value="COENZYME F420:L-GLUTAMATE LIGASE"/>
    <property type="match status" value="1"/>
</dbReference>
<reference evidence="9 10" key="2">
    <citation type="submission" date="2020-08" db="EMBL/GenBank/DDBJ databases">
        <title>The Agave Microbiome: Exploring the role of microbial communities in plant adaptations to desert environments.</title>
        <authorList>
            <person name="Partida-Martinez L.P."/>
        </authorList>
    </citation>
    <scope>NUCLEOTIDE SEQUENCE [LARGE SCALE GENOMIC DNA]</scope>
    <source>
        <strain evidence="9 10">AT2.17</strain>
    </source>
</reference>
<dbReference type="Pfam" id="PF01996">
    <property type="entry name" value="F420_ligase"/>
    <property type="match status" value="1"/>
</dbReference>
<evidence type="ECO:0000256" key="3">
    <source>
        <dbReference type="ARBA" id="ARBA00022741"/>
    </source>
</evidence>
<evidence type="ECO:0000256" key="1">
    <source>
        <dbReference type="ARBA" id="ARBA00022598"/>
    </source>
</evidence>
<dbReference type="EMBL" id="JACCBW010000002">
    <property type="protein sequence ID" value="NYE37459.1"/>
    <property type="molecule type" value="Genomic_DNA"/>
</dbReference>
<evidence type="ECO:0000256" key="5">
    <source>
        <dbReference type="ARBA" id="ARBA00022958"/>
    </source>
</evidence>
<evidence type="ECO:0000256" key="7">
    <source>
        <dbReference type="ARBA" id="ARBA00023211"/>
    </source>
</evidence>
<accession>A0A7Y9H3T6</accession>
<dbReference type="GO" id="GO:0046872">
    <property type="term" value="F:metal ion binding"/>
    <property type="evidence" value="ECO:0007669"/>
    <property type="project" value="UniProtKB-KW"/>
</dbReference>
<keyword evidence="2" id="KW-0479">Metal-binding</keyword>
<dbReference type="InterPro" id="IPR008225">
    <property type="entry name" value="F420-0_g-glutamyl_ligase"/>
</dbReference>
<keyword evidence="3" id="KW-0547">Nucleotide-binding</keyword>
<dbReference type="EC" id="6.3.2.34" evidence="9"/>
<gene>
    <name evidence="9" type="ORF">F4692_002592</name>
</gene>
<feature type="domain" description="Coenzyme F420:L-glutamate ligase-like" evidence="8">
    <location>
        <begin position="12"/>
        <end position="207"/>
    </location>
</feature>
<keyword evidence="10" id="KW-1185">Reference proteome</keyword>
<dbReference type="AlphaFoldDB" id="A0A7Y9H3T6"/>
<dbReference type="Proteomes" id="UP000549911">
    <property type="component" value="Unassembled WGS sequence"/>
</dbReference>
<dbReference type="Gene3D" id="3.30.1330.100">
    <property type="entry name" value="CofE-like"/>
    <property type="match status" value="2"/>
</dbReference>
<dbReference type="InterPro" id="IPR002847">
    <property type="entry name" value="F420-0_gamma-glut_ligase-dom"/>
</dbReference>